<sequence>MRFFFATLLASVAIAFTIPDGQPDGTYQVSIVNGKEVHTLITLADNQRPRHNISDVAHSAKFARRGAAGEDYLVERQISGGNNAISCGGGALNHGDTDAANTALDRQCGSGANVGGGRDFYSIAGCTVAYFCNFRNYADMCFASERVATSAAITSNCGWYVTGWDTFSSSGGGGRYNSYGYENFCGTGSNFCGRGTSVTGSYW</sequence>
<dbReference type="AlphaFoldDB" id="A0AAE1CFU8"/>
<proteinExistence type="predicted"/>
<name>A0AAE1CFU8_9PEZI</name>
<reference evidence="2" key="1">
    <citation type="journal article" date="2023" name="Mol. Phylogenet. Evol.">
        <title>Genome-scale phylogeny and comparative genomics of the fungal order Sordariales.</title>
        <authorList>
            <person name="Hensen N."/>
            <person name="Bonometti L."/>
            <person name="Westerberg I."/>
            <person name="Brannstrom I.O."/>
            <person name="Guillou S."/>
            <person name="Cros-Aarteil S."/>
            <person name="Calhoun S."/>
            <person name="Haridas S."/>
            <person name="Kuo A."/>
            <person name="Mondo S."/>
            <person name="Pangilinan J."/>
            <person name="Riley R."/>
            <person name="LaButti K."/>
            <person name="Andreopoulos B."/>
            <person name="Lipzen A."/>
            <person name="Chen C."/>
            <person name="Yan M."/>
            <person name="Daum C."/>
            <person name="Ng V."/>
            <person name="Clum A."/>
            <person name="Steindorff A."/>
            <person name="Ohm R.A."/>
            <person name="Martin F."/>
            <person name="Silar P."/>
            <person name="Natvig D.O."/>
            <person name="Lalanne C."/>
            <person name="Gautier V."/>
            <person name="Ament-Velasquez S.L."/>
            <person name="Kruys A."/>
            <person name="Hutchinson M.I."/>
            <person name="Powell A.J."/>
            <person name="Barry K."/>
            <person name="Miller A.N."/>
            <person name="Grigoriev I.V."/>
            <person name="Debuchy R."/>
            <person name="Gladieux P."/>
            <person name="Hiltunen Thoren M."/>
            <person name="Johannesson H."/>
        </authorList>
    </citation>
    <scope>NUCLEOTIDE SEQUENCE</scope>
    <source>
        <strain evidence="2">CBS 314.62</strain>
    </source>
</reference>
<protein>
    <submittedName>
        <fullName evidence="2">Uncharacterized protein</fullName>
    </submittedName>
</protein>
<dbReference type="Proteomes" id="UP001270362">
    <property type="component" value="Unassembled WGS sequence"/>
</dbReference>
<reference evidence="2" key="2">
    <citation type="submission" date="2023-06" db="EMBL/GenBank/DDBJ databases">
        <authorList>
            <consortium name="Lawrence Berkeley National Laboratory"/>
            <person name="Haridas S."/>
            <person name="Hensen N."/>
            <person name="Bonometti L."/>
            <person name="Westerberg I."/>
            <person name="Brannstrom I.O."/>
            <person name="Guillou S."/>
            <person name="Cros-Aarteil S."/>
            <person name="Calhoun S."/>
            <person name="Kuo A."/>
            <person name="Mondo S."/>
            <person name="Pangilinan J."/>
            <person name="Riley R."/>
            <person name="Labutti K."/>
            <person name="Andreopoulos B."/>
            <person name="Lipzen A."/>
            <person name="Chen C."/>
            <person name="Yanf M."/>
            <person name="Daum C."/>
            <person name="Ng V."/>
            <person name="Clum A."/>
            <person name="Steindorff A."/>
            <person name="Ohm R."/>
            <person name="Martin F."/>
            <person name="Silar P."/>
            <person name="Natvig D."/>
            <person name="Lalanne C."/>
            <person name="Gautier V."/>
            <person name="Ament-Velasquez S.L."/>
            <person name="Kruys A."/>
            <person name="Hutchinson M.I."/>
            <person name="Powell A.J."/>
            <person name="Barry K."/>
            <person name="Miller A.N."/>
            <person name="Grigoriev I.V."/>
            <person name="Debuchy R."/>
            <person name="Gladieux P."/>
            <person name="Thoren M.H."/>
            <person name="Johannesson H."/>
        </authorList>
    </citation>
    <scope>NUCLEOTIDE SEQUENCE</scope>
    <source>
        <strain evidence="2">CBS 314.62</strain>
    </source>
</reference>
<feature type="signal peptide" evidence="1">
    <location>
        <begin position="1"/>
        <end position="15"/>
    </location>
</feature>
<feature type="chain" id="PRO_5041999780" evidence="1">
    <location>
        <begin position="16"/>
        <end position="203"/>
    </location>
</feature>
<evidence type="ECO:0000313" key="3">
    <source>
        <dbReference type="Proteomes" id="UP001270362"/>
    </source>
</evidence>
<evidence type="ECO:0000256" key="1">
    <source>
        <dbReference type="SAM" id="SignalP"/>
    </source>
</evidence>
<keyword evidence="3" id="KW-1185">Reference proteome</keyword>
<gene>
    <name evidence="2" type="ORF">B0T22DRAFT_475833</name>
</gene>
<keyword evidence="1" id="KW-0732">Signal</keyword>
<comment type="caution">
    <text evidence="2">The sequence shown here is derived from an EMBL/GenBank/DDBJ whole genome shotgun (WGS) entry which is preliminary data.</text>
</comment>
<organism evidence="2 3">
    <name type="scientific">Podospora appendiculata</name>
    <dbReference type="NCBI Taxonomy" id="314037"/>
    <lineage>
        <taxon>Eukaryota</taxon>
        <taxon>Fungi</taxon>
        <taxon>Dikarya</taxon>
        <taxon>Ascomycota</taxon>
        <taxon>Pezizomycotina</taxon>
        <taxon>Sordariomycetes</taxon>
        <taxon>Sordariomycetidae</taxon>
        <taxon>Sordariales</taxon>
        <taxon>Podosporaceae</taxon>
        <taxon>Podospora</taxon>
    </lineage>
</organism>
<evidence type="ECO:0000313" key="2">
    <source>
        <dbReference type="EMBL" id="KAK3692982.1"/>
    </source>
</evidence>
<accession>A0AAE1CFU8</accession>
<dbReference type="EMBL" id="JAULSO010000001">
    <property type="protein sequence ID" value="KAK3692982.1"/>
    <property type="molecule type" value="Genomic_DNA"/>
</dbReference>